<protein>
    <submittedName>
        <fullName evidence="2">Uncharacterized protein</fullName>
    </submittedName>
</protein>
<keyword evidence="3" id="KW-1185">Reference proteome</keyword>
<gene>
    <name evidence="2" type="ORF">MANES_07G030100v8</name>
</gene>
<dbReference type="AlphaFoldDB" id="A0A2C9VK35"/>
<name>A0A2C9VK35_MANES</name>
<dbReference type="OrthoDB" id="10478046at2759"/>
<accession>A0A2C9VK35</accession>
<organism evidence="2 3">
    <name type="scientific">Manihot esculenta</name>
    <name type="common">Cassava</name>
    <name type="synonym">Jatropha manihot</name>
    <dbReference type="NCBI Taxonomy" id="3983"/>
    <lineage>
        <taxon>Eukaryota</taxon>
        <taxon>Viridiplantae</taxon>
        <taxon>Streptophyta</taxon>
        <taxon>Embryophyta</taxon>
        <taxon>Tracheophyta</taxon>
        <taxon>Spermatophyta</taxon>
        <taxon>Magnoliopsida</taxon>
        <taxon>eudicotyledons</taxon>
        <taxon>Gunneridae</taxon>
        <taxon>Pentapetalae</taxon>
        <taxon>rosids</taxon>
        <taxon>fabids</taxon>
        <taxon>Malpighiales</taxon>
        <taxon>Euphorbiaceae</taxon>
        <taxon>Crotonoideae</taxon>
        <taxon>Manihoteae</taxon>
        <taxon>Manihot</taxon>
    </lineage>
</organism>
<comment type="caution">
    <text evidence="2">The sequence shown here is derived from an EMBL/GenBank/DDBJ whole genome shotgun (WGS) entry which is preliminary data.</text>
</comment>
<feature type="signal peptide" evidence="1">
    <location>
        <begin position="1"/>
        <end position="21"/>
    </location>
</feature>
<dbReference type="Proteomes" id="UP000091857">
    <property type="component" value="Chromosome 7"/>
</dbReference>
<proteinExistence type="predicted"/>
<evidence type="ECO:0000313" key="2">
    <source>
        <dbReference type="EMBL" id="OAY45088.1"/>
    </source>
</evidence>
<dbReference type="Gramene" id="Manes.07G030100.1.v8.1">
    <property type="protein sequence ID" value="Manes.07G030100.1.v8.1.CDS"/>
    <property type="gene ID" value="Manes.07G030100.v8.1"/>
</dbReference>
<evidence type="ECO:0000256" key="1">
    <source>
        <dbReference type="SAM" id="SignalP"/>
    </source>
</evidence>
<evidence type="ECO:0000313" key="3">
    <source>
        <dbReference type="Proteomes" id="UP000091857"/>
    </source>
</evidence>
<keyword evidence="1" id="KW-0732">Signal</keyword>
<feature type="chain" id="PRO_5012429068" evidence="1">
    <location>
        <begin position="22"/>
        <end position="106"/>
    </location>
</feature>
<reference evidence="3" key="1">
    <citation type="journal article" date="2016" name="Nat. Biotechnol.">
        <title>Sequencing wild and cultivated cassava and related species reveals extensive interspecific hybridization and genetic diversity.</title>
        <authorList>
            <person name="Bredeson J.V."/>
            <person name="Lyons J.B."/>
            <person name="Prochnik S.E."/>
            <person name="Wu G.A."/>
            <person name="Ha C.M."/>
            <person name="Edsinger-Gonzales E."/>
            <person name="Grimwood J."/>
            <person name="Schmutz J."/>
            <person name="Rabbi I.Y."/>
            <person name="Egesi C."/>
            <person name="Nauluvula P."/>
            <person name="Lebot V."/>
            <person name="Ndunguru J."/>
            <person name="Mkamilo G."/>
            <person name="Bart R.S."/>
            <person name="Setter T.L."/>
            <person name="Gleadow R.M."/>
            <person name="Kulakow P."/>
            <person name="Ferguson M.E."/>
            <person name="Rounsley S."/>
            <person name="Rokhsar D.S."/>
        </authorList>
    </citation>
    <scope>NUCLEOTIDE SEQUENCE [LARGE SCALE GENOMIC DNA]</scope>
    <source>
        <strain evidence="3">cv. AM560-2</strain>
    </source>
</reference>
<sequence>MASLMMKLLVILSLIAVGSISFSFGAEFEKLTSKEEKKGKFGYLHSKNHPRRTRNSDEMDSESIEIDNLEAISPQFVDGNFRNIHSPRILTEAETSDSRRAGQPGH</sequence>
<dbReference type="EMBL" id="CM004393">
    <property type="protein sequence ID" value="OAY45088.1"/>
    <property type="molecule type" value="Genomic_DNA"/>
</dbReference>